<accession>A0ABU8SJQ0</accession>
<evidence type="ECO:0000256" key="3">
    <source>
        <dbReference type="ARBA" id="ARBA00011131"/>
    </source>
</evidence>
<evidence type="ECO:0000256" key="5">
    <source>
        <dbReference type="ARBA" id="ARBA00022448"/>
    </source>
</evidence>
<protein>
    <recommendedName>
        <fullName evidence="4">Putative hemin transport system permease protein HrtB</fullName>
    </recommendedName>
</protein>
<keyword evidence="6" id="KW-1003">Cell membrane</keyword>
<keyword evidence="5" id="KW-0813">Transport</keyword>
<feature type="transmembrane region" description="Helical" evidence="11">
    <location>
        <begin position="15"/>
        <end position="36"/>
    </location>
</feature>
<dbReference type="Pfam" id="PF02687">
    <property type="entry name" value="FtsX"/>
    <property type="match status" value="1"/>
</dbReference>
<comment type="function">
    <text evidence="10">Part of the ABC transporter complex hrt involved in hemin import. Responsible for the translocation of the substrate across the membrane.</text>
</comment>
<feature type="transmembrane region" description="Helical" evidence="11">
    <location>
        <begin position="319"/>
        <end position="339"/>
    </location>
</feature>
<organism evidence="14 15">
    <name type="scientific">Nicoliella lavandulae</name>
    <dbReference type="NCBI Taxonomy" id="3082954"/>
    <lineage>
        <taxon>Bacteria</taxon>
        <taxon>Bacillati</taxon>
        <taxon>Bacillota</taxon>
        <taxon>Bacilli</taxon>
        <taxon>Lactobacillales</taxon>
        <taxon>Lactobacillaceae</taxon>
        <taxon>Nicoliella</taxon>
    </lineage>
</organism>
<keyword evidence="15" id="KW-1185">Reference proteome</keyword>
<dbReference type="PANTHER" id="PTHR43738:SF1">
    <property type="entry name" value="HEMIN TRANSPORT SYSTEM PERMEASE PROTEIN HRTB-RELATED"/>
    <property type="match status" value="1"/>
</dbReference>
<proteinExistence type="inferred from homology"/>
<gene>
    <name evidence="14" type="ORF">R4146_02800</name>
</gene>
<dbReference type="InterPro" id="IPR051125">
    <property type="entry name" value="ABC-4/HrtB_transporter"/>
</dbReference>
<evidence type="ECO:0000256" key="10">
    <source>
        <dbReference type="ARBA" id="ARBA00024973"/>
    </source>
</evidence>
<dbReference type="InterPro" id="IPR003838">
    <property type="entry name" value="ABC3_permease_C"/>
</dbReference>
<evidence type="ECO:0000256" key="8">
    <source>
        <dbReference type="ARBA" id="ARBA00022989"/>
    </source>
</evidence>
<feature type="domain" description="MacB-like periplasmic core" evidence="13">
    <location>
        <begin position="28"/>
        <end position="207"/>
    </location>
</feature>
<evidence type="ECO:0000259" key="12">
    <source>
        <dbReference type="Pfam" id="PF02687"/>
    </source>
</evidence>
<evidence type="ECO:0000256" key="9">
    <source>
        <dbReference type="ARBA" id="ARBA00023136"/>
    </source>
</evidence>
<dbReference type="RefSeq" id="WP_339959929.1">
    <property type="nucleotide sequence ID" value="NZ_JAWMWH010000001.1"/>
</dbReference>
<comment type="caution">
    <text evidence="14">The sequence shown here is derived from an EMBL/GenBank/DDBJ whole genome shotgun (WGS) entry which is preliminary data.</text>
</comment>
<comment type="similarity">
    <text evidence="2">Belongs to the ABC-4 integral membrane protein family. HrtB subfamily.</text>
</comment>
<dbReference type="PANTHER" id="PTHR43738">
    <property type="entry name" value="ABC TRANSPORTER, MEMBRANE PROTEIN"/>
    <property type="match status" value="1"/>
</dbReference>
<evidence type="ECO:0000256" key="6">
    <source>
        <dbReference type="ARBA" id="ARBA00022475"/>
    </source>
</evidence>
<name>A0ABU8SJQ0_9LACO</name>
<comment type="subunit">
    <text evidence="3">The complex is composed of two ATP-binding proteins (HrtA), two transmembrane proteins (HrtB) and a solute-binding protein.</text>
</comment>
<dbReference type="Proteomes" id="UP001370590">
    <property type="component" value="Unassembled WGS sequence"/>
</dbReference>
<sequence length="355" mass="38551">MFLAIREIRKYKLRYSLIGVVLVLIAYLIFVLTGLANGLAASNRTAIDSWDANQIVLNEDANGSLTQSTLNQQQADHFNQSNQAALVQLNANVNRVGHQEKTGAQILGIKANQFISRKMKIEQGRKFRNNHEVVVDDSLLKNDGYRIGDFIKIASHRQKYQIVGSVSNNQLSVAPVIYGSLTAVQQMKFGTTSQAPISAVVIKDNAHHKAVNGTTTLAMNDFINKLPGYTAQNNTFNFMIGFLLVITLFIVAIFLYVLTIQKIPYLAVMKVQGISNGYLVRSIIGQAAILGVIGVLISGGLTAITVIAIPSSVPIQFNYLLMGSIAVLLVIMTIVGALIPIRTVTKIDPATVIGG</sequence>
<reference evidence="14 15" key="1">
    <citation type="submission" date="2023-10" db="EMBL/GenBank/DDBJ databases">
        <title>Nicoliella lavandulae sp. nov. isolated from Lavandula angustifolia flowers.</title>
        <authorList>
            <person name="Alcantara C."/>
            <person name="Zuniga M."/>
            <person name="Landete J.M."/>
            <person name="Monedero V."/>
        </authorList>
    </citation>
    <scope>NUCLEOTIDE SEQUENCE [LARGE SCALE GENOMIC DNA]</scope>
    <source>
        <strain evidence="14 15">Es01</strain>
    </source>
</reference>
<feature type="transmembrane region" description="Helical" evidence="11">
    <location>
        <begin position="236"/>
        <end position="258"/>
    </location>
</feature>
<evidence type="ECO:0000259" key="13">
    <source>
        <dbReference type="Pfam" id="PF12704"/>
    </source>
</evidence>
<keyword evidence="9 11" id="KW-0472">Membrane</keyword>
<dbReference type="Pfam" id="PF12704">
    <property type="entry name" value="MacB_PCD"/>
    <property type="match status" value="1"/>
</dbReference>
<evidence type="ECO:0000313" key="15">
    <source>
        <dbReference type="Proteomes" id="UP001370590"/>
    </source>
</evidence>
<dbReference type="InterPro" id="IPR025857">
    <property type="entry name" value="MacB_PCD"/>
</dbReference>
<keyword evidence="7 11" id="KW-0812">Transmembrane</keyword>
<evidence type="ECO:0000256" key="2">
    <source>
        <dbReference type="ARBA" id="ARBA00008697"/>
    </source>
</evidence>
<comment type="subcellular location">
    <subcellularLocation>
        <location evidence="1">Cell membrane</location>
        <topology evidence="1">Multi-pass membrane protein</topology>
    </subcellularLocation>
</comment>
<dbReference type="EMBL" id="JAWMWH010000001">
    <property type="protein sequence ID" value="MEJ6400109.1"/>
    <property type="molecule type" value="Genomic_DNA"/>
</dbReference>
<evidence type="ECO:0000256" key="11">
    <source>
        <dbReference type="SAM" id="Phobius"/>
    </source>
</evidence>
<evidence type="ECO:0000313" key="14">
    <source>
        <dbReference type="EMBL" id="MEJ6400109.1"/>
    </source>
</evidence>
<evidence type="ECO:0000256" key="1">
    <source>
        <dbReference type="ARBA" id="ARBA00004651"/>
    </source>
</evidence>
<feature type="domain" description="ABC3 transporter permease C-terminal" evidence="12">
    <location>
        <begin position="237"/>
        <end position="349"/>
    </location>
</feature>
<evidence type="ECO:0000256" key="4">
    <source>
        <dbReference type="ARBA" id="ARBA00016962"/>
    </source>
</evidence>
<keyword evidence="8 11" id="KW-1133">Transmembrane helix</keyword>
<evidence type="ECO:0000256" key="7">
    <source>
        <dbReference type="ARBA" id="ARBA00022692"/>
    </source>
</evidence>
<feature type="transmembrane region" description="Helical" evidence="11">
    <location>
        <begin position="278"/>
        <end position="307"/>
    </location>
</feature>